<dbReference type="InterPro" id="IPR001034">
    <property type="entry name" value="DeoR_HTH"/>
</dbReference>
<dbReference type="InterPro" id="IPR018356">
    <property type="entry name" value="Tscrpt_reg_HTH_DeoR_CS"/>
</dbReference>
<evidence type="ECO:0000259" key="5">
    <source>
        <dbReference type="PROSITE" id="PS51000"/>
    </source>
</evidence>
<evidence type="ECO:0000313" key="7">
    <source>
        <dbReference type="Proteomes" id="UP000199095"/>
    </source>
</evidence>
<feature type="region of interest" description="Disordered" evidence="4">
    <location>
        <begin position="47"/>
        <end position="71"/>
    </location>
</feature>
<gene>
    <name evidence="6" type="ORF">SAMN05421676_101356</name>
</gene>
<proteinExistence type="predicted"/>
<dbReference type="GO" id="GO:0003677">
    <property type="term" value="F:DNA binding"/>
    <property type="evidence" value="ECO:0007669"/>
    <property type="project" value="UniProtKB-KW"/>
</dbReference>
<dbReference type="PROSITE" id="PS51000">
    <property type="entry name" value="HTH_DEOR_2"/>
    <property type="match status" value="1"/>
</dbReference>
<dbReference type="SUPFAM" id="SSF100950">
    <property type="entry name" value="NagB/RpiA/CoA transferase-like"/>
    <property type="match status" value="1"/>
</dbReference>
<dbReference type="PRINTS" id="PR00037">
    <property type="entry name" value="HTHLACR"/>
</dbReference>
<accession>A0A1H9Z0F3</accession>
<dbReference type="InterPro" id="IPR014036">
    <property type="entry name" value="DeoR-like_C"/>
</dbReference>
<dbReference type="RefSeq" id="WP_093131341.1">
    <property type="nucleotide sequence ID" value="NZ_FOHJ01000001.1"/>
</dbReference>
<keyword evidence="1" id="KW-0805">Transcription regulation</keyword>
<dbReference type="InterPro" id="IPR050313">
    <property type="entry name" value="Carb_Metab_HTH_regulators"/>
</dbReference>
<evidence type="ECO:0000256" key="2">
    <source>
        <dbReference type="ARBA" id="ARBA00023125"/>
    </source>
</evidence>
<evidence type="ECO:0000313" key="6">
    <source>
        <dbReference type="EMBL" id="SES74972.1"/>
    </source>
</evidence>
<organism evidence="6 7">
    <name type="scientific">Salinibacillus kushneri</name>
    <dbReference type="NCBI Taxonomy" id="237682"/>
    <lineage>
        <taxon>Bacteria</taxon>
        <taxon>Bacillati</taxon>
        <taxon>Bacillota</taxon>
        <taxon>Bacilli</taxon>
        <taxon>Bacillales</taxon>
        <taxon>Bacillaceae</taxon>
        <taxon>Salinibacillus</taxon>
    </lineage>
</organism>
<dbReference type="PROSITE" id="PS00894">
    <property type="entry name" value="HTH_DEOR_1"/>
    <property type="match status" value="1"/>
</dbReference>
<dbReference type="STRING" id="237682.SAMN05421676_101356"/>
<dbReference type="Pfam" id="PF08220">
    <property type="entry name" value="HTH_DeoR"/>
    <property type="match status" value="1"/>
</dbReference>
<dbReference type="AlphaFoldDB" id="A0A1H9Z0F3"/>
<dbReference type="InterPro" id="IPR037171">
    <property type="entry name" value="NagB/RpiA_transferase-like"/>
</dbReference>
<dbReference type="PANTHER" id="PTHR30363">
    <property type="entry name" value="HTH-TYPE TRANSCRIPTIONAL REGULATOR SRLR-RELATED"/>
    <property type="match status" value="1"/>
</dbReference>
<protein>
    <submittedName>
        <fullName evidence="6">DNA-binding transcriptional regulator of sugar metabolism, DeoR/GlpR family</fullName>
    </submittedName>
</protein>
<dbReference type="SMART" id="SM00420">
    <property type="entry name" value="HTH_DEOR"/>
    <property type="match status" value="1"/>
</dbReference>
<evidence type="ECO:0000256" key="3">
    <source>
        <dbReference type="ARBA" id="ARBA00023163"/>
    </source>
</evidence>
<reference evidence="7" key="1">
    <citation type="submission" date="2016-10" db="EMBL/GenBank/DDBJ databases">
        <authorList>
            <person name="Varghese N."/>
            <person name="Submissions S."/>
        </authorList>
    </citation>
    <scope>NUCLEOTIDE SEQUENCE [LARGE SCALE GENOMIC DNA]</scope>
    <source>
        <strain evidence="7">CGMCC 1.3566</strain>
    </source>
</reference>
<sequence>MLVAERHQKIAELVNERKSIRVSELSQLFSVTEETIRRDLEKLERENKLERSHGGAVSLNSQQEATETSYKEREIKNVTEKRSIAAESVKHVNEGDKIILDASSTAWYMAKILPDIPLTVLTNSIKVALELSLKSNITVISTGGILTSRSLSYVGPLAEESLNTYHVHKAFISCQGFDLGYGISESNEEQGRIKKKICDISDSIYVMVDHTKFGVRSFSHIHPLDKLNYVITDQTVSSETLQLLRENNIRVVTV</sequence>
<dbReference type="SMART" id="SM01134">
    <property type="entry name" value="DeoRC"/>
    <property type="match status" value="1"/>
</dbReference>
<dbReference type="GO" id="GO:0003700">
    <property type="term" value="F:DNA-binding transcription factor activity"/>
    <property type="evidence" value="ECO:0007669"/>
    <property type="project" value="InterPro"/>
</dbReference>
<dbReference type="InterPro" id="IPR036390">
    <property type="entry name" value="WH_DNA-bd_sf"/>
</dbReference>
<keyword evidence="2 6" id="KW-0238">DNA-binding</keyword>
<evidence type="ECO:0000256" key="4">
    <source>
        <dbReference type="SAM" id="MobiDB-lite"/>
    </source>
</evidence>
<dbReference type="InterPro" id="IPR036388">
    <property type="entry name" value="WH-like_DNA-bd_sf"/>
</dbReference>
<dbReference type="EMBL" id="FOHJ01000001">
    <property type="protein sequence ID" value="SES74972.1"/>
    <property type="molecule type" value="Genomic_DNA"/>
</dbReference>
<dbReference type="PANTHER" id="PTHR30363:SF44">
    <property type="entry name" value="AGA OPERON TRANSCRIPTIONAL REPRESSOR-RELATED"/>
    <property type="match status" value="1"/>
</dbReference>
<evidence type="ECO:0000256" key="1">
    <source>
        <dbReference type="ARBA" id="ARBA00023015"/>
    </source>
</evidence>
<name>A0A1H9Z0F3_9BACI</name>
<dbReference type="Pfam" id="PF00455">
    <property type="entry name" value="DeoRC"/>
    <property type="match status" value="1"/>
</dbReference>
<keyword evidence="3" id="KW-0804">Transcription</keyword>
<dbReference type="SUPFAM" id="SSF46785">
    <property type="entry name" value="Winged helix' DNA-binding domain"/>
    <property type="match status" value="1"/>
</dbReference>
<dbReference type="Gene3D" id="1.10.10.10">
    <property type="entry name" value="Winged helix-like DNA-binding domain superfamily/Winged helix DNA-binding domain"/>
    <property type="match status" value="1"/>
</dbReference>
<dbReference type="OrthoDB" id="9798651at2"/>
<feature type="domain" description="HTH deoR-type" evidence="5">
    <location>
        <begin position="3"/>
        <end position="58"/>
    </location>
</feature>
<dbReference type="Gene3D" id="3.40.50.1360">
    <property type="match status" value="1"/>
</dbReference>
<keyword evidence="7" id="KW-1185">Reference proteome</keyword>
<feature type="compositionally biased region" description="Polar residues" evidence="4">
    <location>
        <begin position="58"/>
        <end position="68"/>
    </location>
</feature>
<dbReference type="Proteomes" id="UP000199095">
    <property type="component" value="Unassembled WGS sequence"/>
</dbReference>